<sequence>MTLLPQFSGRTMLLLDGTGLLSCVGLSSPSIHRLLIYGALVAFLWRF</sequence>
<proteinExistence type="predicted"/>
<name>A0A0A9F1Z2_ARUDO</name>
<accession>A0A0A9F1Z2</accession>
<dbReference type="EMBL" id="GBRH01193780">
    <property type="protein sequence ID" value="JAE04116.1"/>
    <property type="molecule type" value="Transcribed_RNA"/>
</dbReference>
<protein>
    <submittedName>
        <fullName evidence="1">MPK7</fullName>
    </submittedName>
</protein>
<reference evidence="1" key="1">
    <citation type="submission" date="2014-09" db="EMBL/GenBank/DDBJ databases">
        <authorList>
            <person name="Magalhaes I.L.F."/>
            <person name="Oliveira U."/>
            <person name="Santos F.R."/>
            <person name="Vidigal T.H.D.A."/>
            <person name="Brescovit A.D."/>
            <person name="Santos A.J."/>
        </authorList>
    </citation>
    <scope>NUCLEOTIDE SEQUENCE</scope>
    <source>
        <tissue evidence="1">Shoot tissue taken approximately 20 cm above the soil surface</tissue>
    </source>
</reference>
<dbReference type="AlphaFoldDB" id="A0A0A9F1Z2"/>
<reference evidence="1" key="2">
    <citation type="journal article" date="2015" name="Data Brief">
        <title>Shoot transcriptome of the giant reed, Arundo donax.</title>
        <authorList>
            <person name="Barrero R.A."/>
            <person name="Guerrero F.D."/>
            <person name="Moolhuijzen P."/>
            <person name="Goolsby J.A."/>
            <person name="Tidwell J."/>
            <person name="Bellgard S.E."/>
            <person name="Bellgard M.I."/>
        </authorList>
    </citation>
    <scope>NUCLEOTIDE SEQUENCE</scope>
    <source>
        <tissue evidence="1">Shoot tissue taken approximately 20 cm above the soil surface</tissue>
    </source>
</reference>
<evidence type="ECO:0000313" key="1">
    <source>
        <dbReference type="EMBL" id="JAE04116.1"/>
    </source>
</evidence>
<organism evidence="1">
    <name type="scientific">Arundo donax</name>
    <name type="common">Giant reed</name>
    <name type="synonym">Donax arundinaceus</name>
    <dbReference type="NCBI Taxonomy" id="35708"/>
    <lineage>
        <taxon>Eukaryota</taxon>
        <taxon>Viridiplantae</taxon>
        <taxon>Streptophyta</taxon>
        <taxon>Embryophyta</taxon>
        <taxon>Tracheophyta</taxon>
        <taxon>Spermatophyta</taxon>
        <taxon>Magnoliopsida</taxon>
        <taxon>Liliopsida</taxon>
        <taxon>Poales</taxon>
        <taxon>Poaceae</taxon>
        <taxon>PACMAD clade</taxon>
        <taxon>Arundinoideae</taxon>
        <taxon>Arundineae</taxon>
        <taxon>Arundo</taxon>
    </lineage>
</organism>